<evidence type="ECO:0000256" key="12">
    <source>
        <dbReference type="ARBA" id="ARBA00023136"/>
    </source>
</evidence>
<keyword evidence="21" id="KW-1185">Reference proteome</keyword>
<evidence type="ECO:0000256" key="11">
    <source>
        <dbReference type="ARBA" id="ARBA00022989"/>
    </source>
</evidence>
<keyword evidence="13" id="KW-0576">Peroxisome</keyword>
<dbReference type="Gene3D" id="3.30.40.10">
    <property type="entry name" value="Zinc/RING finger domain, C3HC4 (zinc finger)"/>
    <property type="match status" value="1"/>
</dbReference>
<feature type="region of interest" description="Disordered" evidence="16">
    <location>
        <begin position="338"/>
        <end position="372"/>
    </location>
</feature>
<feature type="compositionally biased region" description="Gly residues" evidence="16">
    <location>
        <begin position="340"/>
        <end position="350"/>
    </location>
</feature>
<comment type="subcellular location">
    <subcellularLocation>
        <location evidence="1">Peroxisome membrane</location>
        <topology evidence="1">Multi-pass membrane protein</topology>
    </subcellularLocation>
</comment>
<evidence type="ECO:0000256" key="2">
    <source>
        <dbReference type="ARBA" id="ARBA00004906"/>
    </source>
</evidence>
<dbReference type="EMBL" id="CAJHJG010004398">
    <property type="protein sequence ID" value="CAD6940631.1"/>
    <property type="molecule type" value="Genomic_DNA"/>
</dbReference>
<dbReference type="InterPro" id="IPR013083">
    <property type="entry name" value="Znf_RING/FYVE/PHD"/>
</dbReference>
<dbReference type="GO" id="GO:0016562">
    <property type="term" value="P:protein import into peroxisome matrix, receptor recycling"/>
    <property type="evidence" value="ECO:0007669"/>
    <property type="project" value="UniProtKB-ARBA"/>
</dbReference>
<evidence type="ECO:0000256" key="4">
    <source>
        <dbReference type="ARBA" id="ARBA00018980"/>
    </source>
</evidence>
<comment type="pathway">
    <text evidence="2">Protein modification; protein ubiquitination.</text>
</comment>
<evidence type="ECO:0000256" key="13">
    <source>
        <dbReference type="ARBA" id="ARBA00023140"/>
    </source>
</evidence>
<reference evidence="19" key="2">
    <citation type="journal article" date="2019" name="IMA Fungus">
        <title>Genome sequencing and comparison of five Tilletia species to identify candidate genes for the detection of regulated species infecting wheat.</title>
        <authorList>
            <person name="Nguyen H.D.T."/>
            <person name="Sultana T."/>
            <person name="Kesanakurti P."/>
            <person name="Hambleton S."/>
        </authorList>
    </citation>
    <scope>NUCLEOTIDE SEQUENCE</scope>
    <source>
        <strain evidence="19">DAOMC 238032</strain>
    </source>
</reference>
<dbReference type="GO" id="GO:0008270">
    <property type="term" value="F:zinc ion binding"/>
    <property type="evidence" value="ECO:0007669"/>
    <property type="project" value="UniProtKB-KW"/>
</dbReference>
<evidence type="ECO:0000256" key="3">
    <source>
        <dbReference type="ARBA" id="ARBA00008704"/>
    </source>
</evidence>
<sequence>MDALLSGVDASADPYRPSFFELFAQDQLSSLLRPAIRYVLTVLAQRNPRHLLRLVNRFDEIYAILLLAVERHYLATWGSSFAENFYGLRRRRRPAITTDRAKAAGAARTGSAASTTLDGSRQGVALQERLGSKEIYLSLLFLVGLPYLSAKATDYWERIGGGLDAAGGDDALFGDDDNHDEDVTEGTPAQRRLRFADDDENEDGSRRSRRAKLLARARQLTSSTFRRGYPHAAAAYQLWLLGYNVSYLFDRTPYWRPWFSLMRVDVRRMGADDYPDTPPLIPPNAPSPFKHPLGFLTTMLRSAPFIFFESLKYALPASIFFFKFLEWWYSPDNPRRRHGGGGGGGGGGDTGTAEEDGGRAGGSNRDVPLFGPPRPLLPATRGVVYRPDPAKFVAPLITVASSDPLDPSNRSLARALLPAASTEKGKNKDQGPIMRAPLVHNACPICGAAPINNPAMFPTGYVACFVCAQDYLEREARCPVTRERVRGGVGALRKVLG</sequence>
<keyword evidence="11" id="KW-1133">Transmembrane helix</keyword>
<keyword evidence="10" id="KW-0653">Protein transport</keyword>
<keyword evidence="5" id="KW-0813">Transport</keyword>
<evidence type="ECO:0000256" key="9">
    <source>
        <dbReference type="ARBA" id="ARBA00022833"/>
    </source>
</evidence>
<dbReference type="Proteomes" id="UP000836402">
    <property type="component" value="Unassembled WGS sequence"/>
</dbReference>
<gene>
    <name evidence="19" type="ORF">A4X03_0g2974</name>
    <name evidence="18" type="ORF">JKIAZH3_G6493</name>
</gene>
<evidence type="ECO:0000313" key="18">
    <source>
        <dbReference type="EMBL" id="CAD6940631.1"/>
    </source>
</evidence>
<dbReference type="GO" id="GO:0005778">
    <property type="term" value="C:peroxisomal membrane"/>
    <property type="evidence" value="ECO:0007669"/>
    <property type="project" value="UniProtKB-SubCell"/>
</dbReference>
<proteinExistence type="inferred from homology"/>
<dbReference type="PANTHER" id="PTHR12888:SF0">
    <property type="entry name" value="PEROXISOME ASSEMBLY PROTEIN 12"/>
    <property type="match status" value="1"/>
</dbReference>
<evidence type="ECO:0000256" key="7">
    <source>
        <dbReference type="ARBA" id="ARBA00022723"/>
    </source>
</evidence>
<dbReference type="GO" id="GO:0006513">
    <property type="term" value="P:protein monoubiquitination"/>
    <property type="evidence" value="ECO:0007669"/>
    <property type="project" value="TreeGrafter"/>
</dbReference>
<feature type="domain" description="Pex N-terminal" evidence="17">
    <location>
        <begin position="25"/>
        <end position="330"/>
    </location>
</feature>
<dbReference type="SUPFAM" id="SSF57850">
    <property type="entry name" value="RING/U-box"/>
    <property type="match status" value="1"/>
</dbReference>
<evidence type="ECO:0000313" key="19">
    <source>
        <dbReference type="EMBL" id="KAE8261773.1"/>
    </source>
</evidence>
<comment type="similarity">
    <text evidence="3">Belongs to the pex2/pex10/pex12 family.</text>
</comment>
<evidence type="ECO:0000259" key="17">
    <source>
        <dbReference type="Pfam" id="PF04757"/>
    </source>
</evidence>
<reference evidence="18" key="3">
    <citation type="submission" date="2020-10" db="EMBL/GenBank/DDBJ databases">
        <authorList>
            <person name="Sedaghatjoo S."/>
        </authorList>
    </citation>
    <scope>NUCLEOTIDE SEQUENCE</scope>
    <source>
        <strain evidence="18">AZH3</strain>
    </source>
</reference>
<comment type="subunit">
    <text evidence="15">Component of the PEX2-PEX10-PEX12 retrotranslocation channel, composed of PEX2, PEX10 and PEX12.</text>
</comment>
<keyword evidence="7" id="KW-0479">Metal-binding</keyword>
<accession>A0A8T8TKY6</accession>
<evidence type="ECO:0000256" key="5">
    <source>
        <dbReference type="ARBA" id="ARBA00022448"/>
    </source>
</evidence>
<dbReference type="AlphaFoldDB" id="A0A8T8TKY6"/>
<keyword evidence="12" id="KW-0472">Membrane</keyword>
<evidence type="ECO:0000313" key="21">
    <source>
        <dbReference type="Proteomes" id="UP000836402"/>
    </source>
</evidence>
<reference evidence="19" key="1">
    <citation type="submission" date="2016-04" db="EMBL/GenBank/DDBJ databases">
        <authorList>
            <person name="Nguyen H.D."/>
            <person name="Kesanakurti P."/>
            <person name="Cullis J."/>
            <person name="Levesque C.A."/>
            <person name="Hambleton S."/>
        </authorList>
    </citation>
    <scope>NUCLEOTIDE SEQUENCE</scope>
    <source>
        <strain evidence="19">DAOMC 238032</strain>
    </source>
</reference>
<dbReference type="PANTHER" id="PTHR12888">
    <property type="entry name" value="PEROXISOME ASSEMBLY PROTEIN 12 PEROXIN-12"/>
    <property type="match status" value="1"/>
</dbReference>
<evidence type="ECO:0000256" key="10">
    <source>
        <dbReference type="ARBA" id="ARBA00022927"/>
    </source>
</evidence>
<dbReference type="GO" id="GO:1990429">
    <property type="term" value="C:peroxisomal importomer complex"/>
    <property type="evidence" value="ECO:0007669"/>
    <property type="project" value="TreeGrafter"/>
</dbReference>
<evidence type="ECO:0000256" key="8">
    <source>
        <dbReference type="ARBA" id="ARBA00022771"/>
    </source>
</evidence>
<organism evidence="19 20">
    <name type="scientific">Tilletia caries</name>
    <name type="common">wheat bunt fungus</name>
    <dbReference type="NCBI Taxonomy" id="13290"/>
    <lineage>
        <taxon>Eukaryota</taxon>
        <taxon>Fungi</taxon>
        <taxon>Dikarya</taxon>
        <taxon>Basidiomycota</taxon>
        <taxon>Ustilaginomycotina</taxon>
        <taxon>Exobasidiomycetes</taxon>
        <taxon>Tilletiales</taxon>
        <taxon>Tilletiaceae</taxon>
        <taxon>Tilletia</taxon>
    </lineage>
</organism>
<name>A0A8T8TKY6_9BASI</name>
<evidence type="ECO:0000256" key="1">
    <source>
        <dbReference type="ARBA" id="ARBA00004585"/>
    </source>
</evidence>
<dbReference type="Pfam" id="PF04757">
    <property type="entry name" value="Pex2_Pex12"/>
    <property type="match status" value="1"/>
</dbReference>
<dbReference type="EMBL" id="LWDD02000320">
    <property type="protein sequence ID" value="KAE8261773.1"/>
    <property type="molecule type" value="Genomic_DNA"/>
</dbReference>
<dbReference type="Proteomes" id="UP000077671">
    <property type="component" value="Unassembled WGS sequence"/>
</dbReference>
<keyword evidence="9" id="KW-0862">Zinc</keyword>
<evidence type="ECO:0000256" key="16">
    <source>
        <dbReference type="SAM" id="MobiDB-lite"/>
    </source>
</evidence>
<evidence type="ECO:0000313" key="20">
    <source>
        <dbReference type="Proteomes" id="UP000077671"/>
    </source>
</evidence>
<evidence type="ECO:0000256" key="14">
    <source>
        <dbReference type="ARBA" id="ARBA00029692"/>
    </source>
</evidence>
<evidence type="ECO:0000256" key="15">
    <source>
        <dbReference type="ARBA" id="ARBA00034505"/>
    </source>
</evidence>
<dbReference type="GO" id="GO:0004842">
    <property type="term" value="F:ubiquitin-protein transferase activity"/>
    <property type="evidence" value="ECO:0007669"/>
    <property type="project" value="TreeGrafter"/>
</dbReference>
<protein>
    <recommendedName>
        <fullName evidence="4">Peroxisome assembly protein 12</fullName>
    </recommendedName>
    <alternativeName>
        <fullName evidence="14">Peroxin-12</fullName>
    </alternativeName>
</protein>
<comment type="caution">
    <text evidence="19">The sequence shown here is derived from an EMBL/GenBank/DDBJ whole genome shotgun (WGS) entry which is preliminary data.</text>
</comment>
<dbReference type="InterPro" id="IPR017375">
    <property type="entry name" value="PEX12"/>
</dbReference>
<keyword evidence="8" id="KW-0863">Zinc-finger</keyword>
<dbReference type="InterPro" id="IPR006845">
    <property type="entry name" value="Pex_N"/>
</dbReference>
<evidence type="ECO:0000256" key="6">
    <source>
        <dbReference type="ARBA" id="ARBA00022692"/>
    </source>
</evidence>
<keyword evidence="6" id="KW-0812">Transmembrane</keyword>